<dbReference type="InterPro" id="IPR049517">
    <property type="entry name" value="ACX-like_C"/>
</dbReference>
<dbReference type="PANTHER" id="PTHR11365">
    <property type="entry name" value="5-OXOPROLINASE RELATED"/>
    <property type="match status" value="1"/>
</dbReference>
<evidence type="ECO:0008006" key="5">
    <source>
        <dbReference type="Google" id="ProtNLM"/>
    </source>
</evidence>
<gene>
    <name evidence="4" type="ORF">METZ01_LOCUS97057</name>
</gene>
<accession>A0A381VX67</accession>
<dbReference type="GO" id="GO:0006749">
    <property type="term" value="P:glutathione metabolic process"/>
    <property type="evidence" value="ECO:0007669"/>
    <property type="project" value="TreeGrafter"/>
</dbReference>
<reference evidence="4" key="1">
    <citation type="submission" date="2018-05" db="EMBL/GenBank/DDBJ databases">
        <authorList>
            <person name="Lanie J.A."/>
            <person name="Ng W.-L."/>
            <person name="Kazmierczak K.M."/>
            <person name="Andrzejewski T.M."/>
            <person name="Davidsen T.M."/>
            <person name="Wayne K.J."/>
            <person name="Tettelin H."/>
            <person name="Glass J.I."/>
            <person name="Rusch D."/>
            <person name="Podicherti R."/>
            <person name="Tsui H.-C.T."/>
            <person name="Winkler M.E."/>
        </authorList>
    </citation>
    <scope>NUCLEOTIDE SEQUENCE</scope>
</reference>
<name>A0A381VX67_9ZZZZ</name>
<dbReference type="SUPFAM" id="SSF53067">
    <property type="entry name" value="Actin-like ATPase domain"/>
    <property type="match status" value="1"/>
</dbReference>
<dbReference type="InterPro" id="IPR008040">
    <property type="entry name" value="Hydant_A_N"/>
</dbReference>
<feature type="domain" description="Hydantoinase A/oxoprolinase" evidence="1">
    <location>
        <begin position="205"/>
        <end position="490"/>
    </location>
</feature>
<dbReference type="EMBL" id="UINC01009887">
    <property type="protein sequence ID" value="SVA44203.1"/>
    <property type="molecule type" value="Genomic_DNA"/>
</dbReference>
<organism evidence="4">
    <name type="scientific">marine metagenome</name>
    <dbReference type="NCBI Taxonomy" id="408172"/>
    <lineage>
        <taxon>unclassified sequences</taxon>
        <taxon>metagenomes</taxon>
        <taxon>ecological metagenomes</taxon>
    </lineage>
</organism>
<evidence type="ECO:0000259" key="1">
    <source>
        <dbReference type="Pfam" id="PF01968"/>
    </source>
</evidence>
<dbReference type="GO" id="GO:0005829">
    <property type="term" value="C:cytosol"/>
    <property type="evidence" value="ECO:0007669"/>
    <property type="project" value="TreeGrafter"/>
</dbReference>
<dbReference type="InterPro" id="IPR045079">
    <property type="entry name" value="Oxoprolinase-like"/>
</dbReference>
<feature type="domain" description="Acetophenone carboxylase-like C-terminal" evidence="3">
    <location>
        <begin position="504"/>
        <end position="667"/>
    </location>
</feature>
<dbReference type="InterPro" id="IPR043129">
    <property type="entry name" value="ATPase_NBD"/>
</dbReference>
<evidence type="ECO:0000259" key="2">
    <source>
        <dbReference type="Pfam" id="PF05378"/>
    </source>
</evidence>
<dbReference type="Pfam" id="PF05378">
    <property type="entry name" value="Hydant_A_N"/>
    <property type="match status" value="1"/>
</dbReference>
<evidence type="ECO:0000259" key="3">
    <source>
        <dbReference type="Pfam" id="PF19278"/>
    </source>
</evidence>
<proteinExistence type="predicted"/>
<dbReference type="Pfam" id="PF01968">
    <property type="entry name" value="Hydantoinase_A"/>
    <property type="match status" value="1"/>
</dbReference>
<evidence type="ECO:0000313" key="4">
    <source>
        <dbReference type="EMBL" id="SVA44203.1"/>
    </source>
</evidence>
<dbReference type="Pfam" id="PF19278">
    <property type="entry name" value="Hydant_A_C"/>
    <property type="match status" value="1"/>
</dbReference>
<dbReference type="InterPro" id="IPR002821">
    <property type="entry name" value="Hydantoinase_A"/>
</dbReference>
<sequence length="682" mass="73189">MPIRLGIDVGGTFTDLFLLNEGQETVHLVKTPSTPNNHIVGILKGFQELLTEAGITAGDIDSIVHGTSLPTNVVLEGKGGRVGLLVTENFEQVLHLARSQTPGPFNGWMAMQKPDLPCDLELTRGIPERINARGEVIQPMDESRARELIDEIARKDVESITISLLHAYVNPQHELVLRDIVGSVYPDLPVFLSSETHSEIREYERTLITVVNAYIQPRVKEYLKILQQEFESMQCSPTFHMFRSDGGLMGTDHAIAFPVYSTRSGPAGGVCGAAFESVHSGHSNVIGFDMGGTSTDISLIQEGRLNTSPGTLLGKFPIEIPAVEVHSIGAGGGSVAEISGTGTLQVGLKSANDVPGPACHGKGGTAATVTDANLVLGRLPSELIGGKILLDTKLAEEALGQLARRLELDLLETAQAVIDVANENIFGALRLAAAQKGSDLRNFALIAYGGAGPLHGNALAALGQCYPVIVPPTPGALSAFGFLCANIKHEVTSALIRPLVVAAIDDIRSRTSELVGRMENWLSDEGVAPADQNLEYSIDIQYRQKNNPITLTFQPDKIGEATIRDLMAQFETGHEQRYGFKDDVPVEIVKLRVIGTATIDQPTIPNAPSQDSGSSAVPAGEKRIYIEGEHHNVPIYDRSSLSSGNQISGPAVVTQRDSTTLIHPDHLGRIDERLNLLIETTS</sequence>
<feature type="domain" description="Hydantoinase/oxoprolinase N-terminal" evidence="2">
    <location>
        <begin position="4"/>
        <end position="181"/>
    </location>
</feature>
<dbReference type="GO" id="GO:0017168">
    <property type="term" value="F:5-oxoprolinase (ATP-hydrolyzing) activity"/>
    <property type="evidence" value="ECO:0007669"/>
    <property type="project" value="TreeGrafter"/>
</dbReference>
<protein>
    <recommendedName>
        <fullName evidence="5">Hydantoinase/oxoprolinase N-terminal domain-containing protein</fullName>
    </recommendedName>
</protein>
<dbReference type="AlphaFoldDB" id="A0A381VX67"/>
<dbReference type="PANTHER" id="PTHR11365:SF23">
    <property type="entry name" value="HYPOTHETICAL 5-OXOPROLINASE (EUROFUNG)-RELATED"/>
    <property type="match status" value="1"/>
</dbReference>